<sequence length="107" mass="11928">MIPMCILRGCLAVCYDTNKTHWTIWLMKEYGVPAIAPSGKLVLFNLNDGSIHFPNIDSSGDGLSTYPPLSQHKGLRVFHLYHETLVSPSHFGLPTCSSEMRLIKPTL</sequence>
<accession>A0ABU6XWU4</accession>
<protein>
    <submittedName>
        <fullName evidence="1">Uncharacterized protein</fullName>
    </submittedName>
</protein>
<reference evidence="1 2" key="1">
    <citation type="journal article" date="2023" name="Plants (Basel)">
        <title>Bridging the Gap: Combining Genomics and Transcriptomics Approaches to Understand Stylosanthes scabra, an Orphan Legume from the Brazilian Caatinga.</title>
        <authorList>
            <person name="Ferreira-Neto J.R.C."/>
            <person name="da Silva M.D."/>
            <person name="Binneck E."/>
            <person name="de Melo N.F."/>
            <person name="da Silva R.H."/>
            <person name="de Melo A.L.T.M."/>
            <person name="Pandolfi V."/>
            <person name="Bustamante F.O."/>
            <person name="Brasileiro-Vidal A.C."/>
            <person name="Benko-Iseppon A.M."/>
        </authorList>
    </citation>
    <scope>NUCLEOTIDE SEQUENCE [LARGE SCALE GENOMIC DNA]</scope>
    <source>
        <tissue evidence="1">Leaves</tissue>
    </source>
</reference>
<evidence type="ECO:0000313" key="1">
    <source>
        <dbReference type="EMBL" id="MED6201614.1"/>
    </source>
</evidence>
<keyword evidence="2" id="KW-1185">Reference proteome</keyword>
<gene>
    <name evidence="1" type="ORF">PIB30_096751</name>
</gene>
<evidence type="ECO:0000313" key="2">
    <source>
        <dbReference type="Proteomes" id="UP001341840"/>
    </source>
</evidence>
<comment type="caution">
    <text evidence="1">The sequence shown here is derived from an EMBL/GenBank/DDBJ whole genome shotgun (WGS) entry which is preliminary data.</text>
</comment>
<dbReference type="Proteomes" id="UP001341840">
    <property type="component" value="Unassembled WGS sequence"/>
</dbReference>
<dbReference type="EMBL" id="JASCZI010213770">
    <property type="protein sequence ID" value="MED6201614.1"/>
    <property type="molecule type" value="Genomic_DNA"/>
</dbReference>
<organism evidence="1 2">
    <name type="scientific">Stylosanthes scabra</name>
    <dbReference type="NCBI Taxonomy" id="79078"/>
    <lineage>
        <taxon>Eukaryota</taxon>
        <taxon>Viridiplantae</taxon>
        <taxon>Streptophyta</taxon>
        <taxon>Embryophyta</taxon>
        <taxon>Tracheophyta</taxon>
        <taxon>Spermatophyta</taxon>
        <taxon>Magnoliopsida</taxon>
        <taxon>eudicotyledons</taxon>
        <taxon>Gunneridae</taxon>
        <taxon>Pentapetalae</taxon>
        <taxon>rosids</taxon>
        <taxon>fabids</taxon>
        <taxon>Fabales</taxon>
        <taxon>Fabaceae</taxon>
        <taxon>Papilionoideae</taxon>
        <taxon>50 kb inversion clade</taxon>
        <taxon>dalbergioids sensu lato</taxon>
        <taxon>Dalbergieae</taxon>
        <taxon>Pterocarpus clade</taxon>
        <taxon>Stylosanthes</taxon>
    </lineage>
</organism>
<name>A0ABU6XWU4_9FABA</name>
<proteinExistence type="predicted"/>